<dbReference type="InterPro" id="IPR015421">
    <property type="entry name" value="PyrdxlP-dep_Trfase_major"/>
</dbReference>
<comment type="catalytic activity">
    <reaction evidence="10">
        <text>O-phospho-L-threonine + H(+) = (R)-1-aminopropan-2-yl phosphate + CO2</text>
        <dbReference type="Rhea" id="RHEA:11492"/>
        <dbReference type="ChEBI" id="CHEBI:15378"/>
        <dbReference type="ChEBI" id="CHEBI:16526"/>
        <dbReference type="ChEBI" id="CHEBI:58563"/>
        <dbReference type="ChEBI" id="CHEBI:58675"/>
        <dbReference type="EC" id="4.1.1.81"/>
    </reaction>
</comment>
<dbReference type="GO" id="GO:0048472">
    <property type="term" value="F:threonine-phosphate decarboxylase activity"/>
    <property type="evidence" value="ECO:0007669"/>
    <property type="project" value="UniProtKB-EC"/>
</dbReference>
<dbReference type="Gene3D" id="3.40.640.10">
    <property type="entry name" value="Type I PLP-dependent aspartate aminotransferase-like (Major domain)"/>
    <property type="match status" value="1"/>
</dbReference>
<evidence type="ECO:0000256" key="10">
    <source>
        <dbReference type="ARBA" id="ARBA00048531"/>
    </source>
</evidence>
<dbReference type="EC" id="4.1.1.81" evidence="4"/>
<gene>
    <name evidence="12" type="ORF">E5K04_11285</name>
</gene>
<dbReference type="InterPro" id="IPR015424">
    <property type="entry name" value="PyrdxlP-dep_Trfase"/>
</dbReference>
<dbReference type="GO" id="GO:0009236">
    <property type="term" value="P:cobalamin biosynthetic process"/>
    <property type="evidence" value="ECO:0007669"/>
    <property type="project" value="UniProtKB-UniPathway"/>
</dbReference>
<dbReference type="AlphaFoldDB" id="A0A4T0US08"/>
<accession>A0A4T0US08</accession>
<dbReference type="PANTHER" id="PTHR42885:SF1">
    <property type="entry name" value="THREONINE-PHOSPHATE DECARBOXYLASE"/>
    <property type="match status" value="1"/>
</dbReference>
<evidence type="ECO:0000313" key="12">
    <source>
        <dbReference type="EMBL" id="TIC81255.1"/>
    </source>
</evidence>
<dbReference type="InterPro" id="IPR015422">
    <property type="entry name" value="PyrdxlP-dep_Trfase_small"/>
</dbReference>
<dbReference type="InterPro" id="IPR004839">
    <property type="entry name" value="Aminotransferase_I/II_large"/>
</dbReference>
<dbReference type="PANTHER" id="PTHR42885">
    <property type="entry name" value="HISTIDINOL-PHOSPHATE AMINOTRANSFERASE-RELATED"/>
    <property type="match status" value="1"/>
</dbReference>
<evidence type="ECO:0000256" key="7">
    <source>
        <dbReference type="ARBA" id="ARBA00022898"/>
    </source>
</evidence>
<keyword evidence="7" id="KW-0663">Pyridoxal phosphate</keyword>
<feature type="domain" description="Aminotransferase class I/classII large" evidence="11">
    <location>
        <begin position="50"/>
        <end position="272"/>
    </location>
</feature>
<dbReference type="InterPro" id="IPR004838">
    <property type="entry name" value="NHTrfase_class1_PyrdxlP-BS"/>
</dbReference>
<dbReference type="GO" id="GO:0030170">
    <property type="term" value="F:pyridoxal phosphate binding"/>
    <property type="evidence" value="ECO:0007669"/>
    <property type="project" value="InterPro"/>
</dbReference>
<dbReference type="CDD" id="cd00609">
    <property type="entry name" value="AAT_like"/>
    <property type="match status" value="1"/>
</dbReference>
<protein>
    <recommendedName>
        <fullName evidence="5">Putative 8-amino-7-oxononanoate synthase</fullName>
        <ecNumber evidence="4">4.1.1.81</ecNumber>
    </recommendedName>
    <alternativeName>
        <fullName evidence="9">L-threonine-O-3-phosphate decarboxylase</fullName>
    </alternativeName>
</protein>
<dbReference type="NCBIfam" id="TIGR01140">
    <property type="entry name" value="L_thr_O3P_dcar"/>
    <property type="match status" value="1"/>
</dbReference>
<evidence type="ECO:0000259" key="11">
    <source>
        <dbReference type="Pfam" id="PF00155"/>
    </source>
</evidence>
<dbReference type="InterPro" id="IPR005860">
    <property type="entry name" value="CobD"/>
</dbReference>
<proteinExistence type="predicted"/>
<evidence type="ECO:0000256" key="9">
    <source>
        <dbReference type="ARBA" id="ARBA00029996"/>
    </source>
</evidence>
<organism evidence="12 13">
    <name type="scientific">Crenobacter intestini</name>
    <dbReference type="NCBI Taxonomy" id="2563443"/>
    <lineage>
        <taxon>Bacteria</taxon>
        <taxon>Pseudomonadati</taxon>
        <taxon>Pseudomonadota</taxon>
        <taxon>Betaproteobacteria</taxon>
        <taxon>Neisseriales</taxon>
        <taxon>Neisseriaceae</taxon>
        <taxon>Crenobacter</taxon>
    </lineage>
</organism>
<sequence length="327" mass="34687">MLPHGGNLADARRRYGDLDWIDLSAGLSPYAYPVPPLAGDAWQRLPEADPLLTAAASRYYGAPALLPVAGTQAAIRALPRLFAPCRVLVASPTYGEHAHGWQLAGHRVETVSFAGFEGALGRADIAIICNPNNPTGERTRREALLAWADALAARGGVLVVDEAFADVDPAQSVADCSARPGLIVLRSVGKFFGLAGLRLGFVAASPALLARLAAEIGPWTVSGPAQAIGRAALADTGWQQAMRARLTADGERLHALLARHGCATNGSALFAWWPQADPACLHAHFARHGLWLRLFDNAARGLRCGLPPDETAWQRLTHALASYEATP</sequence>
<keyword evidence="6" id="KW-0169">Cobalamin biosynthesis</keyword>
<evidence type="ECO:0000256" key="3">
    <source>
        <dbReference type="ARBA" id="ARBA00004953"/>
    </source>
</evidence>
<dbReference type="Pfam" id="PF00155">
    <property type="entry name" value="Aminotran_1_2"/>
    <property type="match status" value="1"/>
</dbReference>
<keyword evidence="8 12" id="KW-0456">Lyase</keyword>
<dbReference type="EMBL" id="STGJ01000012">
    <property type="protein sequence ID" value="TIC81255.1"/>
    <property type="molecule type" value="Genomic_DNA"/>
</dbReference>
<evidence type="ECO:0000256" key="8">
    <source>
        <dbReference type="ARBA" id="ARBA00023239"/>
    </source>
</evidence>
<evidence type="ECO:0000256" key="4">
    <source>
        <dbReference type="ARBA" id="ARBA00012285"/>
    </source>
</evidence>
<dbReference type="PROSITE" id="PS00105">
    <property type="entry name" value="AA_TRANSFER_CLASS_1"/>
    <property type="match status" value="1"/>
</dbReference>
<evidence type="ECO:0000256" key="6">
    <source>
        <dbReference type="ARBA" id="ARBA00022573"/>
    </source>
</evidence>
<evidence type="ECO:0000256" key="1">
    <source>
        <dbReference type="ARBA" id="ARBA00001933"/>
    </source>
</evidence>
<dbReference type="OrthoDB" id="9799304at2"/>
<reference evidence="12 13" key="1">
    <citation type="submission" date="2019-04" db="EMBL/GenBank/DDBJ databases">
        <title>Crenobacter sp. nov.</title>
        <authorList>
            <person name="Shi S."/>
        </authorList>
    </citation>
    <scope>NUCLEOTIDE SEQUENCE [LARGE SCALE GENOMIC DNA]</scope>
    <source>
        <strain evidence="12 13">GY 70310</strain>
    </source>
</reference>
<dbReference type="Proteomes" id="UP000308891">
    <property type="component" value="Unassembled WGS sequence"/>
</dbReference>
<dbReference type="UniPathway" id="UPA00148"/>
<evidence type="ECO:0000256" key="2">
    <source>
        <dbReference type="ARBA" id="ARBA00003444"/>
    </source>
</evidence>
<comment type="cofactor">
    <cofactor evidence="1">
        <name>pyridoxal 5'-phosphate</name>
        <dbReference type="ChEBI" id="CHEBI:597326"/>
    </cofactor>
</comment>
<dbReference type="SUPFAM" id="SSF53383">
    <property type="entry name" value="PLP-dependent transferases"/>
    <property type="match status" value="1"/>
</dbReference>
<comment type="function">
    <text evidence="2">Decarboxylates L-threonine-O-3-phosphate to yield (R)-1-amino-2-propanol O-2-phosphate, the precursor for the linkage between the nucleotide loop and the corrin ring in cobalamin.</text>
</comment>
<dbReference type="Gene3D" id="3.90.1150.10">
    <property type="entry name" value="Aspartate Aminotransferase, domain 1"/>
    <property type="match status" value="1"/>
</dbReference>
<comment type="pathway">
    <text evidence="3">Cofactor biosynthesis; adenosylcobalamin biosynthesis.</text>
</comment>
<evidence type="ECO:0000256" key="5">
    <source>
        <dbReference type="ARBA" id="ARBA00021531"/>
    </source>
</evidence>
<comment type="caution">
    <text evidence="12">The sequence shown here is derived from an EMBL/GenBank/DDBJ whole genome shotgun (WGS) entry which is preliminary data.</text>
</comment>
<evidence type="ECO:0000313" key="13">
    <source>
        <dbReference type="Proteomes" id="UP000308891"/>
    </source>
</evidence>
<keyword evidence="13" id="KW-1185">Reference proteome</keyword>
<name>A0A4T0US08_9NEIS</name>